<accession>A0A409X181</accession>
<protein>
    <submittedName>
        <fullName evidence="2">Uncharacterized protein</fullName>
    </submittedName>
</protein>
<dbReference type="Proteomes" id="UP000284842">
    <property type="component" value="Unassembled WGS sequence"/>
</dbReference>
<gene>
    <name evidence="2" type="ORF">CVT24_012151</name>
</gene>
<dbReference type="AlphaFoldDB" id="A0A409X181"/>
<reference evidence="2 3" key="1">
    <citation type="journal article" date="2018" name="Evol. Lett.">
        <title>Horizontal gene cluster transfer increased hallucinogenic mushroom diversity.</title>
        <authorList>
            <person name="Reynolds H.T."/>
            <person name="Vijayakumar V."/>
            <person name="Gluck-Thaler E."/>
            <person name="Korotkin H.B."/>
            <person name="Matheny P.B."/>
            <person name="Slot J.C."/>
        </authorList>
    </citation>
    <scope>NUCLEOTIDE SEQUENCE [LARGE SCALE GENOMIC DNA]</scope>
    <source>
        <strain evidence="2 3">2629</strain>
    </source>
</reference>
<evidence type="ECO:0000256" key="1">
    <source>
        <dbReference type="SAM" id="MobiDB-lite"/>
    </source>
</evidence>
<sequence length="139" mass="14992">NDTAAQRQDSSDKDNDNDSSDDEDEGNGRPTLRQVVDADENDGDMYVSAADALRANAGRADYDDGFDDAELTTQPGFIINYDEVDDKKARTRATAAGARRGRHWTWQGISRPASALRCICLGRICAPAANLSGAISLLL</sequence>
<feature type="non-terminal residue" evidence="2">
    <location>
        <position position="1"/>
    </location>
</feature>
<feature type="region of interest" description="Disordered" evidence="1">
    <location>
        <begin position="1"/>
        <end position="41"/>
    </location>
</feature>
<evidence type="ECO:0000313" key="2">
    <source>
        <dbReference type="EMBL" id="PPQ84491.1"/>
    </source>
</evidence>
<proteinExistence type="predicted"/>
<comment type="caution">
    <text evidence="2">The sequence shown here is derived from an EMBL/GenBank/DDBJ whole genome shotgun (WGS) entry which is preliminary data.</text>
</comment>
<organism evidence="2 3">
    <name type="scientific">Panaeolus cyanescens</name>
    <dbReference type="NCBI Taxonomy" id="181874"/>
    <lineage>
        <taxon>Eukaryota</taxon>
        <taxon>Fungi</taxon>
        <taxon>Dikarya</taxon>
        <taxon>Basidiomycota</taxon>
        <taxon>Agaricomycotina</taxon>
        <taxon>Agaricomycetes</taxon>
        <taxon>Agaricomycetidae</taxon>
        <taxon>Agaricales</taxon>
        <taxon>Agaricineae</taxon>
        <taxon>Galeropsidaceae</taxon>
        <taxon>Panaeolus</taxon>
    </lineage>
</organism>
<keyword evidence="3" id="KW-1185">Reference proteome</keyword>
<dbReference type="EMBL" id="NHTK01004867">
    <property type="protein sequence ID" value="PPQ84491.1"/>
    <property type="molecule type" value="Genomic_DNA"/>
</dbReference>
<name>A0A409X181_9AGAR</name>
<evidence type="ECO:0000313" key="3">
    <source>
        <dbReference type="Proteomes" id="UP000284842"/>
    </source>
</evidence>
<dbReference type="InParanoid" id="A0A409X181"/>